<dbReference type="InterPro" id="IPR046347">
    <property type="entry name" value="bZIP_sf"/>
</dbReference>
<keyword evidence="3" id="KW-1185">Reference proteome</keyword>
<dbReference type="CDD" id="cd00519">
    <property type="entry name" value="Lipase_3"/>
    <property type="match status" value="1"/>
</dbReference>
<accession>A0A2V3IYW3</accession>
<sequence>MAWPQPLPLPSSQYAFSAPLDPYRSFAPYAACPQKVLEYPPPKLPPPSVVRRRERRLRRRRLYNHVQTRVNNMSALIGLGPLLDPEALSTIARQLWSARTRLHLRMGGNLPSAAELYLAFQSYMGECDRARMEEQQRRGNTSPAGLVEDGAPDLEMLAHYLAVADAAYARTTEAQKTVLGQLGIDEPLASRLMAETCNPGYLICYDQRRQHLVLSIRGSKEMSDFITNLSAELEEFLTGHGHRGVVRSARGLFHQLLPTLVKYTEVFQPSLFVVVGHSLGAAVASAFTMLLRHVAHMDRSIKRPLRYPKCFAYASPPFLTRRLATHSANCDITTLVTHLDLVPRLCPASVDRLLLKLSQHDWGRNISTSVGRAVESVAGTVMGAESARNISRHVENTVASTGTSGIELASRTIGQQAQAALQRANGEVGGGQGLRARCGTWRSTRLCLCQACWRRCELLSPPAAPPPPLLPLPLPQLPIITLSEDTRACRYRRLLRIQHRRRVRRNAPPSRSTRNTPVRDEAALNRRAARVIRNREVALRARQKQKELMKTLESENCSLKNRATSLELENSTLKMRIDMLRRGAFLDLDVSLSTAP</sequence>
<dbReference type="InterPro" id="IPR002921">
    <property type="entry name" value="Fungal_lipase-type"/>
</dbReference>
<dbReference type="SUPFAM" id="SSF53474">
    <property type="entry name" value="alpha/beta-Hydrolases"/>
    <property type="match status" value="1"/>
</dbReference>
<organism evidence="2 3">
    <name type="scientific">Gracilariopsis chorda</name>
    <dbReference type="NCBI Taxonomy" id="448386"/>
    <lineage>
        <taxon>Eukaryota</taxon>
        <taxon>Rhodophyta</taxon>
        <taxon>Florideophyceae</taxon>
        <taxon>Rhodymeniophycidae</taxon>
        <taxon>Gracilariales</taxon>
        <taxon>Gracilariaceae</taxon>
        <taxon>Gracilariopsis</taxon>
    </lineage>
</organism>
<dbReference type="GO" id="GO:0006629">
    <property type="term" value="P:lipid metabolic process"/>
    <property type="evidence" value="ECO:0007669"/>
    <property type="project" value="InterPro"/>
</dbReference>
<dbReference type="CDD" id="cd14686">
    <property type="entry name" value="bZIP"/>
    <property type="match status" value="1"/>
</dbReference>
<dbReference type="OrthoDB" id="4339at2759"/>
<evidence type="ECO:0000313" key="3">
    <source>
        <dbReference type="Proteomes" id="UP000247409"/>
    </source>
</evidence>
<dbReference type="Proteomes" id="UP000247409">
    <property type="component" value="Unassembled WGS sequence"/>
</dbReference>
<protein>
    <submittedName>
        <fullName evidence="2">Sn1-specific diacylglycerol lipase alpha</fullName>
    </submittedName>
</protein>
<dbReference type="AlphaFoldDB" id="A0A2V3IYW3"/>
<dbReference type="SUPFAM" id="SSF57959">
    <property type="entry name" value="Leucine zipper domain"/>
    <property type="match status" value="1"/>
</dbReference>
<dbReference type="PANTHER" id="PTHR47418">
    <property type="entry name" value="ALPHA/BETA-HYDROLASES SUPERFAMILY PROTEIN"/>
    <property type="match status" value="1"/>
</dbReference>
<dbReference type="EMBL" id="NBIV01000026">
    <property type="protein sequence ID" value="PXF47289.1"/>
    <property type="molecule type" value="Genomic_DNA"/>
</dbReference>
<feature type="domain" description="Fungal lipase-type" evidence="1">
    <location>
        <begin position="213"/>
        <end position="347"/>
    </location>
</feature>
<reference evidence="2 3" key="1">
    <citation type="journal article" date="2018" name="Mol. Biol. Evol.">
        <title>Analysis of the draft genome of the red seaweed Gracilariopsis chorda provides insights into genome size evolution in Rhodophyta.</title>
        <authorList>
            <person name="Lee J."/>
            <person name="Yang E.C."/>
            <person name="Graf L."/>
            <person name="Yang J.H."/>
            <person name="Qiu H."/>
            <person name="Zel Zion U."/>
            <person name="Chan C.X."/>
            <person name="Stephens T.G."/>
            <person name="Weber A.P.M."/>
            <person name="Boo G.H."/>
            <person name="Boo S.M."/>
            <person name="Kim K.M."/>
            <person name="Shin Y."/>
            <person name="Jung M."/>
            <person name="Lee S.J."/>
            <person name="Yim H.S."/>
            <person name="Lee J.H."/>
            <person name="Bhattacharya D."/>
            <person name="Yoon H.S."/>
        </authorList>
    </citation>
    <scope>NUCLEOTIDE SEQUENCE [LARGE SCALE GENOMIC DNA]</scope>
    <source>
        <strain evidence="2 3">SKKU-2015</strain>
        <tissue evidence="2">Whole body</tissue>
    </source>
</reference>
<dbReference type="Pfam" id="PF01764">
    <property type="entry name" value="Lipase_3"/>
    <property type="match status" value="1"/>
</dbReference>
<dbReference type="GO" id="GO:0003700">
    <property type="term" value="F:DNA-binding transcription factor activity"/>
    <property type="evidence" value="ECO:0007669"/>
    <property type="project" value="InterPro"/>
</dbReference>
<dbReference type="Gene3D" id="3.40.50.1820">
    <property type="entry name" value="alpha/beta hydrolase"/>
    <property type="match status" value="1"/>
</dbReference>
<name>A0A2V3IYW3_9FLOR</name>
<evidence type="ECO:0000259" key="1">
    <source>
        <dbReference type="Pfam" id="PF01764"/>
    </source>
</evidence>
<dbReference type="Gene3D" id="1.20.5.170">
    <property type="match status" value="1"/>
</dbReference>
<gene>
    <name evidence="2" type="ORF">BWQ96_02902</name>
</gene>
<comment type="caution">
    <text evidence="2">The sequence shown here is derived from an EMBL/GenBank/DDBJ whole genome shotgun (WGS) entry which is preliminary data.</text>
</comment>
<evidence type="ECO:0000313" key="2">
    <source>
        <dbReference type="EMBL" id="PXF47289.1"/>
    </source>
</evidence>
<dbReference type="InterPro" id="IPR029058">
    <property type="entry name" value="AB_hydrolase_fold"/>
</dbReference>
<proteinExistence type="predicted"/>